<protein>
    <submittedName>
        <fullName evidence="1">Uncharacterized protein</fullName>
    </submittedName>
</protein>
<dbReference type="EMBL" id="JPVZ01000011">
    <property type="protein sequence ID" value="OAZ08049.1"/>
    <property type="molecule type" value="Genomic_DNA"/>
</dbReference>
<dbReference type="AlphaFoldDB" id="A0A853KUY6"/>
<organism evidence="1 2">
    <name type="scientific">Thalassospira tepidiphila MCCC 1A03514</name>
    <dbReference type="NCBI Taxonomy" id="1177930"/>
    <lineage>
        <taxon>Bacteria</taxon>
        <taxon>Pseudomonadati</taxon>
        <taxon>Pseudomonadota</taxon>
        <taxon>Alphaproteobacteria</taxon>
        <taxon>Rhodospirillales</taxon>
        <taxon>Thalassospiraceae</taxon>
        <taxon>Thalassospira</taxon>
    </lineage>
</organism>
<evidence type="ECO:0000313" key="2">
    <source>
        <dbReference type="Proteomes" id="UP000094009"/>
    </source>
</evidence>
<sequence length="135" mass="14602">MIDAKGIFSDEQAVTASAKSTNSLDIGDYRGHGNEMYLVIAVTEDFATLTSLTVTLEDSADDSSFATVLSTAAIPVATLKAGYRFAIERIPFNCRRYLQVGFTVAGTNATTGKIDAYVSPVIPEWYRDSQKVGYV</sequence>
<reference evidence="1 2" key="1">
    <citation type="submission" date="2014-07" db="EMBL/GenBank/DDBJ databases">
        <title>Draft genome sequence of Thalassospira tepidiphila 1-1B.</title>
        <authorList>
            <person name="Lai Q."/>
            <person name="Shao Z."/>
        </authorList>
    </citation>
    <scope>NUCLEOTIDE SEQUENCE [LARGE SCALE GENOMIC DNA]</scope>
    <source>
        <strain evidence="1 2">MCCC 1A03514</strain>
    </source>
</reference>
<dbReference type="Pfam" id="PF21190">
    <property type="entry name" value="Bbp16"/>
    <property type="match status" value="1"/>
</dbReference>
<dbReference type="Proteomes" id="UP000094009">
    <property type="component" value="Unassembled WGS sequence"/>
</dbReference>
<dbReference type="RefSeq" id="WP_064782209.1">
    <property type="nucleotide sequence ID" value="NZ_JPVZ01000011.1"/>
</dbReference>
<proteinExistence type="predicted"/>
<dbReference type="Gene3D" id="2.60.120.1110">
    <property type="match status" value="1"/>
</dbReference>
<accession>A0A853KUY6</accession>
<dbReference type="InterPro" id="IPR048922">
    <property type="entry name" value="Bbp16"/>
</dbReference>
<gene>
    <name evidence="1" type="ORF">TH4_18505</name>
</gene>
<name>A0A853KUY6_9PROT</name>
<comment type="caution">
    <text evidence="1">The sequence shown here is derived from an EMBL/GenBank/DDBJ whole genome shotgun (WGS) entry which is preliminary data.</text>
</comment>
<evidence type="ECO:0000313" key="1">
    <source>
        <dbReference type="EMBL" id="OAZ08049.1"/>
    </source>
</evidence>